<gene>
    <name evidence="2" type="ORF">UY77_C0023G0008</name>
</gene>
<proteinExistence type="predicted"/>
<comment type="caution">
    <text evidence="2">The sequence shown here is derived from an EMBL/GenBank/DDBJ whole genome shotgun (WGS) entry which is preliminary data.</text>
</comment>
<protein>
    <submittedName>
        <fullName evidence="2">Uncharacterized protein</fullName>
    </submittedName>
</protein>
<keyword evidence="1" id="KW-0812">Transmembrane</keyword>
<evidence type="ECO:0000313" key="3">
    <source>
        <dbReference type="Proteomes" id="UP000034711"/>
    </source>
</evidence>
<dbReference type="AlphaFoldDB" id="A0A0G2AIP6"/>
<name>A0A0G2AIP6_9BACT</name>
<evidence type="ECO:0000313" key="2">
    <source>
        <dbReference type="EMBL" id="KKW32479.1"/>
    </source>
</evidence>
<sequence>MEYLLAGSLGGLVAFLFALPAILLEFTQKTSMKNMPIVVDVKTMFGRKLEPREVFGVAILLHIVLAFLFGIVYIVFVKRGWLFITNAPYSAWSLFFYAIGAWLVVGNLIFPALGMGWFGRKEGKQVWLEILASMFLIGLGLWGLVQFFQPFYFVD</sequence>
<dbReference type="Proteomes" id="UP000034711">
    <property type="component" value="Unassembled WGS sequence"/>
</dbReference>
<reference evidence="2 3" key="1">
    <citation type="journal article" date="2015" name="Nature">
        <title>rRNA introns, odd ribosomes, and small enigmatic genomes across a large radiation of phyla.</title>
        <authorList>
            <person name="Brown C.T."/>
            <person name="Hug L.A."/>
            <person name="Thomas B.C."/>
            <person name="Sharon I."/>
            <person name="Castelle C.J."/>
            <person name="Singh A."/>
            <person name="Wilkins M.J."/>
            <person name="Williams K.H."/>
            <person name="Banfield J.F."/>
        </authorList>
    </citation>
    <scope>NUCLEOTIDE SEQUENCE [LARGE SCALE GENOMIC DNA]</scope>
</reference>
<dbReference type="EMBL" id="LCRI01000023">
    <property type="protein sequence ID" value="KKW32479.1"/>
    <property type="molecule type" value="Genomic_DNA"/>
</dbReference>
<organism evidence="2 3">
    <name type="scientific">Candidatus Uhrbacteria bacterium GW2011_GWA2_53_10</name>
    <dbReference type="NCBI Taxonomy" id="1618980"/>
    <lineage>
        <taxon>Bacteria</taxon>
        <taxon>Candidatus Uhriibacteriota</taxon>
    </lineage>
</organism>
<feature type="transmembrane region" description="Helical" evidence="1">
    <location>
        <begin position="126"/>
        <end position="145"/>
    </location>
</feature>
<accession>A0A0G2AIP6</accession>
<feature type="transmembrane region" description="Helical" evidence="1">
    <location>
        <begin position="54"/>
        <end position="77"/>
    </location>
</feature>
<evidence type="ECO:0000256" key="1">
    <source>
        <dbReference type="SAM" id="Phobius"/>
    </source>
</evidence>
<feature type="transmembrane region" description="Helical" evidence="1">
    <location>
        <begin position="89"/>
        <end position="114"/>
    </location>
</feature>
<feature type="transmembrane region" description="Helical" evidence="1">
    <location>
        <begin position="6"/>
        <end position="26"/>
    </location>
</feature>
<keyword evidence="1" id="KW-1133">Transmembrane helix</keyword>
<keyword evidence="1" id="KW-0472">Membrane</keyword>